<name>A0A6M0SB02_9CYAN</name>
<proteinExistence type="predicted"/>
<comment type="caution">
    <text evidence="1">The sequence shown here is derived from an EMBL/GenBank/DDBJ whole genome shotgun (WGS) entry which is preliminary data.</text>
</comment>
<organism evidence="1 2">
    <name type="scientific">Adonisia turfae CCMR0082</name>
    <dbReference type="NCBI Taxonomy" id="2304604"/>
    <lineage>
        <taxon>Bacteria</taxon>
        <taxon>Bacillati</taxon>
        <taxon>Cyanobacteriota</taxon>
        <taxon>Adonisia</taxon>
        <taxon>Adonisia turfae</taxon>
    </lineage>
</organism>
<evidence type="ECO:0000313" key="2">
    <source>
        <dbReference type="Proteomes" id="UP000473574"/>
    </source>
</evidence>
<sequence length="86" mass="9956">MLDFNYLFLKLKTLVTKSLEPFNFRPLKLLMNIITLQSKRIRQSVLDRGLVYPIIESSLLNLKSVQRGIPLLETIGVHIEGIIPMY</sequence>
<dbReference type="AlphaFoldDB" id="A0A6M0SB02"/>
<gene>
    <name evidence="1" type="ORF">D0962_20630</name>
</gene>
<dbReference type="Proteomes" id="UP000473574">
    <property type="component" value="Unassembled WGS sequence"/>
</dbReference>
<protein>
    <submittedName>
        <fullName evidence="1">Uncharacterized protein</fullName>
    </submittedName>
</protein>
<accession>A0A6M0SB02</accession>
<dbReference type="EMBL" id="QZCE01000002">
    <property type="protein sequence ID" value="NEZ65151.1"/>
    <property type="molecule type" value="Genomic_DNA"/>
</dbReference>
<reference evidence="1 2" key="1">
    <citation type="journal article" date="2020" name="Microb. Ecol.">
        <title>Ecogenomics of the Marine Benthic Filamentous Cyanobacterium Adonisia.</title>
        <authorList>
            <person name="Walter J.M."/>
            <person name="Coutinho F.H."/>
            <person name="Leomil L."/>
            <person name="Hargreaves P.I."/>
            <person name="Campeao M.E."/>
            <person name="Vieira V.V."/>
            <person name="Silva B.S."/>
            <person name="Fistarol G.O."/>
            <person name="Salomon P.S."/>
            <person name="Sawabe T."/>
            <person name="Mino S."/>
            <person name="Hosokawa M."/>
            <person name="Miyashita H."/>
            <person name="Maruyama F."/>
            <person name="van Verk M.C."/>
            <person name="Dutilh B.E."/>
            <person name="Thompson C.C."/>
            <person name="Thompson F.L."/>
        </authorList>
    </citation>
    <scope>NUCLEOTIDE SEQUENCE [LARGE SCALE GENOMIC DNA]</scope>
    <source>
        <strain evidence="1 2">CCMR0082</strain>
    </source>
</reference>
<evidence type="ECO:0000313" key="1">
    <source>
        <dbReference type="EMBL" id="NEZ65151.1"/>
    </source>
</evidence>